<keyword evidence="3" id="KW-1185">Reference proteome</keyword>
<gene>
    <name evidence="2" type="ORF">G3O08_17345</name>
</gene>
<feature type="transmembrane region" description="Helical" evidence="1">
    <location>
        <begin position="200"/>
        <end position="217"/>
    </location>
</feature>
<evidence type="ECO:0008006" key="4">
    <source>
        <dbReference type="Google" id="ProtNLM"/>
    </source>
</evidence>
<accession>A0A7K3WX99</accession>
<evidence type="ECO:0000313" key="3">
    <source>
        <dbReference type="Proteomes" id="UP000486602"/>
    </source>
</evidence>
<feature type="transmembrane region" description="Helical" evidence="1">
    <location>
        <begin position="229"/>
        <end position="249"/>
    </location>
</feature>
<comment type="caution">
    <text evidence="2">The sequence shown here is derived from an EMBL/GenBank/DDBJ whole genome shotgun (WGS) entry which is preliminary data.</text>
</comment>
<dbReference type="Proteomes" id="UP000486602">
    <property type="component" value="Unassembled WGS sequence"/>
</dbReference>
<dbReference type="AlphaFoldDB" id="A0A7K3WX99"/>
<protein>
    <recommendedName>
        <fullName evidence="4">YfhO family protein</fullName>
    </recommendedName>
</protein>
<feature type="transmembrane region" description="Helical" evidence="1">
    <location>
        <begin position="101"/>
        <end position="120"/>
    </location>
</feature>
<reference evidence="2 3" key="1">
    <citation type="submission" date="2020-02" db="EMBL/GenBank/DDBJ databases">
        <title>Out from the shadows clarifying the taxonomy of the family Cryomorphaceae and related taxa by utilizing the GTDB taxonomic framework.</title>
        <authorList>
            <person name="Bowman J.P."/>
        </authorList>
    </citation>
    <scope>NUCLEOTIDE SEQUENCE [LARGE SCALE GENOMIC DNA]</scope>
    <source>
        <strain evidence="2 3">QSSC 1-22</strain>
    </source>
</reference>
<feature type="transmembrane region" description="Helical" evidence="1">
    <location>
        <begin position="367"/>
        <end position="386"/>
    </location>
</feature>
<name>A0A7K3WX99_9FLAO</name>
<evidence type="ECO:0000256" key="1">
    <source>
        <dbReference type="SAM" id="Phobius"/>
    </source>
</evidence>
<feature type="transmembrane region" description="Helical" evidence="1">
    <location>
        <begin position="301"/>
        <end position="319"/>
    </location>
</feature>
<organism evidence="2 3">
    <name type="scientific">Cryomorpha ignava</name>
    <dbReference type="NCBI Taxonomy" id="101383"/>
    <lineage>
        <taxon>Bacteria</taxon>
        <taxon>Pseudomonadati</taxon>
        <taxon>Bacteroidota</taxon>
        <taxon>Flavobacteriia</taxon>
        <taxon>Flavobacteriales</taxon>
        <taxon>Cryomorphaceae</taxon>
        <taxon>Cryomorpha</taxon>
    </lineage>
</organism>
<sequence length="517" mass="59256">MKAFQNNIPFLSAILVGLIAMPIALLGFDFSFYPGDLGDARFNIYLLEHGYQFLLGKHEWYWNAPFMYPVENVITVSDNLLGTVPVYSVFRVLGFDTFTSFQLWFIAVFALNFTAAYWLFNWLFKNRYAAAVAAFIFAFSISSQSQMGHAQVFARFFIPLAFLFIFKFGKELKPKYFFLAALCVVGQFYCGIYLGMLTILPFVAVTLTLVAWRYKLLLQNVKKLKWWGFMVASVIVNAALLFKLMWPYYQRSLISLPDSYENIFVTLPKFISYVFAKNGSLLWKSLEAIATDIPAWYNHQLFPGIFVCISLMAACFLLLKYKEKNRLEISLLFIAGLVTLLFFIRVDDFTLYQYIYKIPGFQSLRSLTRIIGIDLLFFGLVAGIFVKYLTEKFPKRQMVIFPLLLGFIVLDNYVDPKMTYRSPKNIARERVDALVAKMNHLPAGTLISYEPEIVDNGAAIQLDAMLASQALELKCLNGYSATSPATFTPYWIEPNAENRGYWLESVGIDPDLRVVIK</sequence>
<dbReference type="RefSeq" id="WP_163286724.1">
    <property type="nucleotide sequence ID" value="NZ_JAAGVY010000046.1"/>
</dbReference>
<keyword evidence="1" id="KW-0472">Membrane</keyword>
<feature type="transmembrane region" description="Helical" evidence="1">
    <location>
        <begin position="7"/>
        <end position="28"/>
    </location>
</feature>
<evidence type="ECO:0000313" key="2">
    <source>
        <dbReference type="EMBL" id="NEN25265.1"/>
    </source>
</evidence>
<feature type="transmembrane region" description="Helical" evidence="1">
    <location>
        <begin position="152"/>
        <end position="169"/>
    </location>
</feature>
<keyword evidence="1" id="KW-1133">Transmembrane helix</keyword>
<keyword evidence="1" id="KW-0812">Transmembrane</keyword>
<dbReference type="EMBL" id="JAAGVY010000046">
    <property type="protein sequence ID" value="NEN25265.1"/>
    <property type="molecule type" value="Genomic_DNA"/>
</dbReference>
<proteinExistence type="predicted"/>
<feature type="transmembrane region" description="Helical" evidence="1">
    <location>
        <begin position="331"/>
        <end position="355"/>
    </location>
</feature>